<dbReference type="EMBL" id="QRBI01000127">
    <property type="protein sequence ID" value="RMC04117.1"/>
    <property type="molecule type" value="Genomic_DNA"/>
</dbReference>
<comment type="caution">
    <text evidence="1">The sequence shown here is derived from an EMBL/GenBank/DDBJ whole genome shotgun (WGS) entry which is preliminary data.</text>
</comment>
<evidence type="ECO:0000313" key="2">
    <source>
        <dbReference type="Proteomes" id="UP000269221"/>
    </source>
</evidence>
<reference evidence="1 2" key="1">
    <citation type="submission" date="2018-07" db="EMBL/GenBank/DDBJ databases">
        <title>A high quality draft genome assembly of the barn swallow (H. rustica rustica).</title>
        <authorList>
            <person name="Formenti G."/>
            <person name="Chiara M."/>
            <person name="Poveda L."/>
            <person name="Francoijs K.-J."/>
            <person name="Bonisoli-Alquati A."/>
            <person name="Canova L."/>
            <person name="Gianfranceschi L."/>
            <person name="Horner D.S."/>
            <person name="Saino N."/>
        </authorList>
    </citation>
    <scope>NUCLEOTIDE SEQUENCE [LARGE SCALE GENOMIC DNA]</scope>
    <source>
        <strain evidence="1">Chelidonia</strain>
        <tissue evidence="1">Blood</tissue>
    </source>
</reference>
<keyword evidence="2" id="KW-1185">Reference proteome</keyword>
<dbReference type="OrthoDB" id="9219275at2759"/>
<sequence length="421" mass="46849">MKLIRVSPECCDKCLSTCLEFRLKIEGCAIRGYDIDFNITQVCTEYHKNQTKITPPVPRKAVITKMPAIPEVEEQITPVVTKIGPYAIKKTGVQKLIVNPKWSLKRVEMGVQVNASHVRPECAPFLRNSFMDWTTWLQKSMPPNFRNKRDLTGLLGTGLGVLNTVDSEVLLNKLTTIGSDLVKLQQPLQSSLLALGNNHWKLTKILPEWEDTEERDHEVIINALGTASENISLALGCTQAQLWMQSVAAAVIREGGEGIFPAEIRKIVWDNASDMERELQSWMAEGSDPASVDFNICIDGLDEGTESTISKFADDTKLGVSVDLLEGRRALHRDLDRLDPGPKSKSVRFKKTKGQVLHFGHNNPCSATGWGRCSWTAARQKWTWGTDGQKAEHEPAVCPGGQEGQWHLAWIRNGVASGTRQ</sequence>
<gene>
    <name evidence="1" type="ORF">DUI87_19454</name>
</gene>
<protein>
    <submittedName>
        <fullName evidence="1">Uncharacterized protein</fullName>
    </submittedName>
</protein>
<evidence type="ECO:0000313" key="1">
    <source>
        <dbReference type="EMBL" id="RMC04117.1"/>
    </source>
</evidence>
<name>A0A3M0KAC4_HIRRU</name>
<accession>A0A3M0KAC4</accession>
<organism evidence="1 2">
    <name type="scientific">Hirundo rustica rustica</name>
    <dbReference type="NCBI Taxonomy" id="333673"/>
    <lineage>
        <taxon>Eukaryota</taxon>
        <taxon>Metazoa</taxon>
        <taxon>Chordata</taxon>
        <taxon>Craniata</taxon>
        <taxon>Vertebrata</taxon>
        <taxon>Euteleostomi</taxon>
        <taxon>Archelosauria</taxon>
        <taxon>Archosauria</taxon>
        <taxon>Dinosauria</taxon>
        <taxon>Saurischia</taxon>
        <taxon>Theropoda</taxon>
        <taxon>Coelurosauria</taxon>
        <taxon>Aves</taxon>
        <taxon>Neognathae</taxon>
        <taxon>Neoaves</taxon>
        <taxon>Telluraves</taxon>
        <taxon>Australaves</taxon>
        <taxon>Passeriformes</taxon>
        <taxon>Sylvioidea</taxon>
        <taxon>Hirundinidae</taxon>
        <taxon>Hirundo</taxon>
    </lineage>
</organism>
<proteinExistence type="predicted"/>
<dbReference type="AlphaFoldDB" id="A0A3M0KAC4"/>
<dbReference type="Proteomes" id="UP000269221">
    <property type="component" value="Unassembled WGS sequence"/>
</dbReference>